<reference evidence="3 4" key="1">
    <citation type="submission" date="2024-02" db="EMBL/GenBank/DDBJ databases">
        <title>Bacteria isolated from the canopy kelp, Nereocystis luetkeana.</title>
        <authorList>
            <person name="Pfister C.A."/>
            <person name="Younker I.T."/>
            <person name="Light S.H."/>
        </authorList>
    </citation>
    <scope>NUCLEOTIDE SEQUENCE [LARGE SCALE GENOMIC DNA]</scope>
    <source>
        <strain evidence="3 4">TI.1.03</strain>
    </source>
</reference>
<dbReference type="PANTHER" id="PTHR30093">
    <property type="entry name" value="GENERAL SECRETION PATHWAY PROTEIN G"/>
    <property type="match status" value="1"/>
</dbReference>
<evidence type="ECO:0000256" key="2">
    <source>
        <dbReference type="SAM" id="Phobius"/>
    </source>
</evidence>
<dbReference type="Pfam" id="PF16732">
    <property type="entry name" value="ComP_DUS"/>
    <property type="match status" value="1"/>
</dbReference>
<dbReference type="PROSITE" id="PS00409">
    <property type="entry name" value="PROKAR_NTER_METHYL"/>
    <property type="match status" value="1"/>
</dbReference>
<dbReference type="Gene3D" id="3.30.700.10">
    <property type="entry name" value="Glycoprotein, Type 4 Pilin"/>
    <property type="match status" value="1"/>
</dbReference>
<dbReference type="InterPro" id="IPR012902">
    <property type="entry name" value="N_methyl_site"/>
</dbReference>
<dbReference type="PANTHER" id="PTHR30093:SF47">
    <property type="entry name" value="TYPE IV PILUS NON-CORE MINOR PILIN PILE"/>
    <property type="match status" value="1"/>
</dbReference>
<keyword evidence="2" id="KW-0472">Membrane</keyword>
<keyword evidence="4" id="KW-1185">Reference proteome</keyword>
<organism evidence="3 4">
    <name type="scientific">Pseudoalteromonas issachenkonii</name>
    <dbReference type="NCBI Taxonomy" id="152297"/>
    <lineage>
        <taxon>Bacteria</taxon>
        <taxon>Pseudomonadati</taxon>
        <taxon>Pseudomonadota</taxon>
        <taxon>Gammaproteobacteria</taxon>
        <taxon>Alteromonadales</taxon>
        <taxon>Pseudoalteromonadaceae</taxon>
        <taxon>Pseudoalteromonas</taxon>
    </lineage>
</organism>
<dbReference type="Pfam" id="PF07963">
    <property type="entry name" value="N_methyl"/>
    <property type="match status" value="1"/>
</dbReference>
<evidence type="ECO:0000313" key="3">
    <source>
        <dbReference type="EMBL" id="MEL0654119.1"/>
    </source>
</evidence>
<dbReference type="InterPro" id="IPR000983">
    <property type="entry name" value="Bac_GSPG_pilin"/>
</dbReference>
<keyword evidence="2" id="KW-0812">Transmembrane</keyword>
<accession>A0ABU9GX00</accession>
<feature type="transmembrane region" description="Helical" evidence="2">
    <location>
        <begin position="7"/>
        <end position="28"/>
    </location>
</feature>
<dbReference type="SUPFAM" id="SSF54523">
    <property type="entry name" value="Pili subunits"/>
    <property type="match status" value="1"/>
</dbReference>
<keyword evidence="2" id="KW-1133">Transmembrane helix</keyword>
<proteinExistence type="predicted"/>
<name>A0ABU9GX00_9GAMM</name>
<sequence length="139" mass="15227">MRKLQRGFTLIELMIAVAIVGILASIALPNYTEYVKRASRAEAAAALLDAANKEEQYFVDNREYTETFTDLGLQSKTENGHFELSISVVDTNTFTITAKPIDGPVKGDNDCKELTITDTGLKGAKGSKGNSDIDYCWGR</sequence>
<dbReference type="InterPro" id="IPR045584">
    <property type="entry name" value="Pilin-like"/>
</dbReference>
<dbReference type="InterPro" id="IPR031982">
    <property type="entry name" value="PilE-like"/>
</dbReference>
<evidence type="ECO:0000313" key="4">
    <source>
        <dbReference type="Proteomes" id="UP001371391"/>
    </source>
</evidence>
<dbReference type="Proteomes" id="UP001371391">
    <property type="component" value="Unassembled WGS sequence"/>
</dbReference>
<dbReference type="PRINTS" id="PR00813">
    <property type="entry name" value="BCTERIALGSPG"/>
</dbReference>
<dbReference type="EMBL" id="JBAKAW010000003">
    <property type="protein sequence ID" value="MEL0654119.1"/>
    <property type="molecule type" value="Genomic_DNA"/>
</dbReference>
<dbReference type="RefSeq" id="WP_341601610.1">
    <property type="nucleotide sequence ID" value="NZ_JBAKAW010000003.1"/>
</dbReference>
<evidence type="ECO:0000256" key="1">
    <source>
        <dbReference type="ARBA" id="ARBA00022481"/>
    </source>
</evidence>
<protein>
    <submittedName>
        <fullName evidence="3">Type IV pilin protein</fullName>
    </submittedName>
</protein>
<dbReference type="NCBIfam" id="TIGR02532">
    <property type="entry name" value="IV_pilin_GFxxxE"/>
    <property type="match status" value="1"/>
</dbReference>
<gene>
    <name evidence="3" type="ORF">V6257_03670</name>
</gene>
<keyword evidence="1" id="KW-0488">Methylation</keyword>
<comment type="caution">
    <text evidence="3">The sequence shown here is derived from an EMBL/GenBank/DDBJ whole genome shotgun (WGS) entry which is preliminary data.</text>
</comment>